<evidence type="ECO:0000313" key="4">
    <source>
        <dbReference type="Proteomes" id="UP000001610"/>
    </source>
</evidence>
<dbReference type="EMBL" id="JH126402">
    <property type="protein sequence ID" value="EGX91743.1"/>
    <property type="molecule type" value="Genomic_DNA"/>
</dbReference>
<keyword evidence="4" id="KW-1185">Reference proteome</keyword>
<dbReference type="GeneID" id="18167919"/>
<name>G3JHN7_CORMM</name>
<protein>
    <submittedName>
        <fullName evidence="3">Uncharacterized protein</fullName>
    </submittedName>
</protein>
<accession>G3JHN7</accession>
<feature type="signal peptide" evidence="2">
    <location>
        <begin position="1"/>
        <end position="25"/>
    </location>
</feature>
<gene>
    <name evidence="3" type="ORF">CCM_05901</name>
</gene>
<evidence type="ECO:0000256" key="1">
    <source>
        <dbReference type="SAM" id="MobiDB-lite"/>
    </source>
</evidence>
<reference evidence="3 4" key="1">
    <citation type="journal article" date="2011" name="Genome Biol.">
        <title>Genome sequence of the insect pathogenic fungus Cordyceps militaris, a valued traditional Chinese medicine.</title>
        <authorList>
            <person name="Zheng P."/>
            <person name="Xia Y."/>
            <person name="Xiao G."/>
            <person name="Xiong C."/>
            <person name="Hu X."/>
            <person name="Zhang S."/>
            <person name="Zheng H."/>
            <person name="Huang Y."/>
            <person name="Zhou Y."/>
            <person name="Wang S."/>
            <person name="Zhao G.P."/>
            <person name="Liu X."/>
            <person name="St Leger R.J."/>
            <person name="Wang C."/>
        </authorList>
    </citation>
    <scope>NUCLEOTIDE SEQUENCE [LARGE SCALE GENOMIC DNA]</scope>
    <source>
        <strain evidence="3 4">CM01</strain>
    </source>
</reference>
<feature type="compositionally biased region" description="Basic residues" evidence="1">
    <location>
        <begin position="94"/>
        <end position="104"/>
    </location>
</feature>
<dbReference type="RefSeq" id="XP_006671108.1">
    <property type="nucleotide sequence ID" value="XM_006671045.1"/>
</dbReference>
<feature type="region of interest" description="Disordered" evidence="1">
    <location>
        <begin position="44"/>
        <end position="109"/>
    </location>
</feature>
<dbReference type="AlphaFoldDB" id="G3JHN7"/>
<dbReference type="VEuPathDB" id="FungiDB:CCM_05901"/>
<dbReference type="Proteomes" id="UP000001610">
    <property type="component" value="Unassembled WGS sequence"/>
</dbReference>
<feature type="compositionally biased region" description="Basic residues" evidence="1">
    <location>
        <begin position="58"/>
        <end position="70"/>
    </location>
</feature>
<dbReference type="HOGENOM" id="CLU_1142552_0_0_1"/>
<proteinExistence type="predicted"/>
<keyword evidence="2" id="KW-0732">Signal</keyword>
<evidence type="ECO:0000313" key="3">
    <source>
        <dbReference type="EMBL" id="EGX91743.1"/>
    </source>
</evidence>
<sequence length="243" mass="26351">MTGDVRLRLSCALLFACLPLMSVQLGGLGQPAFAPNLHTGAAGAAGAAAARPPVAPRPHSRRPRPFRTRPRPFAPTDGFLAAPVPGPKSETKSRYRYKQRKKNPNTHLHSSFSTTTPCFFVEQFPSHHRPCILFHNGADTTSCADTLVRTAPPLYLAIPATSNNCAISLFRTVNASIDSPLRYLAKPGESSPCYHPSALLALLVPNGVQRPVVNDREMQFTNEFRGQLNEVPSGCACRPQTLD</sequence>
<feature type="chain" id="PRO_5003446231" evidence="2">
    <location>
        <begin position="26"/>
        <end position="243"/>
    </location>
</feature>
<evidence type="ECO:0000256" key="2">
    <source>
        <dbReference type="SAM" id="SignalP"/>
    </source>
</evidence>
<dbReference type="InParanoid" id="G3JHN7"/>
<organism evidence="3 4">
    <name type="scientific">Cordyceps militaris (strain CM01)</name>
    <name type="common">Caterpillar fungus</name>
    <dbReference type="NCBI Taxonomy" id="983644"/>
    <lineage>
        <taxon>Eukaryota</taxon>
        <taxon>Fungi</taxon>
        <taxon>Dikarya</taxon>
        <taxon>Ascomycota</taxon>
        <taxon>Pezizomycotina</taxon>
        <taxon>Sordariomycetes</taxon>
        <taxon>Hypocreomycetidae</taxon>
        <taxon>Hypocreales</taxon>
        <taxon>Cordycipitaceae</taxon>
        <taxon>Cordyceps</taxon>
    </lineage>
</organism>
<dbReference type="KEGG" id="cmt:CCM_05901"/>